<dbReference type="EMBL" id="CAJZAG010000011">
    <property type="protein sequence ID" value="CAG9182560.1"/>
    <property type="molecule type" value="Genomic_DNA"/>
</dbReference>
<evidence type="ECO:0000313" key="2">
    <source>
        <dbReference type="Proteomes" id="UP000706525"/>
    </source>
</evidence>
<protein>
    <submittedName>
        <fullName evidence="1">Uncharacterized protein</fullName>
    </submittedName>
</protein>
<sequence>MSNSAEDGVLFEMSGSESYAELYKRAYPEMESGAENNDFRHVAAPMSLLDEGYTIFLVESGEQGRLLYGRDGMENFIGEVLLRRGEFQAVVREADGRFTKWGALAVRI</sequence>
<gene>
    <name evidence="1" type="ORF">LMG32289_05123</name>
</gene>
<keyword evidence="2" id="KW-1185">Reference proteome</keyword>
<dbReference type="Pfam" id="PF15593">
    <property type="entry name" value="Imm42"/>
    <property type="match status" value="1"/>
</dbReference>
<dbReference type="InterPro" id="IPR028958">
    <property type="entry name" value="Imm42"/>
</dbReference>
<name>A0ABN7ZE50_9BURK</name>
<dbReference type="Proteomes" id="UP000706525">
    <property type="component" value="Unassembled WGS sequence"/>
</dbReference>
<reference evidence="1 2" key="1">
    <citation type="submission" date="2021-08" db="EMBL/GenBank/DDBJ databases">
        <authorList>
            <person name="Peeters C."/>
        </authorList>
    </citation>
    <scope>NUCLEOTIDE SEQUENCE [LARGE SCALE GENOMIC DNA]</scope>
    <source>
        <strain evidence="1 2">LMG 32289</strain>
    </source>
</reference>
<comment type="caution">
    <text evidence="1">The sequence shown here is derived from an EMBL/GenBank/DDBJ whole genome shotgun (WGS) entry which is preliminary data.</text>
</comment>
<proteinExistence type="predicted"/>
<organism evidence="1 2">
    <name type="scientific">Cupriavidus pampae</name>
    <dbReference type="NCBI Taxonomy" id="659251"/>
    <lineage>
        <taxon>Bacteria</taxon>
        <taxon>Pseudomonadati</taxon>
        <taxon>Pseudomonadota</taxon>
        <taxon>Betaproteobacteria</taxon>
        <taxon>Burkholderiales</taxon>
        <taxon>Burkholderiaceae</taxon>
        <taxon>Cupriavidus</taxon>
    </lineage>
</organism>
<accession>A0ABN7ZE50</accession>
<evidence type="ECO:0000313" key="1">
    <source>
        <dbReference type="EMBL" id="CAG9182560.1"/>
    </source>
</evidence>